<evidence type="ECO:0000256" key="1">
    <source>
        <dbReference type="ARBA" id="ARBA00010617"/>
    </source>
</evidence>
<comment type="caution">
    <text evidence="6">The sequence shown here is derived from an EMBL/GenBank/DDBJ whole genome shotgun (WGS) entry which is preliminary data.</text>
</comment>
<dbReference type="PANTHER" id="PTHR47955:SF8">
    <property type="entry name" value="CYTOCHROME P450 71D11-LIKE"/>
    <property type="match status" value="1"/>
</dbReference>
<dbReference type="GO" id="GO:0020037">
    <property type="term" value="F:heme binding"/>
    <property type="evidence" value="ECO:0007669"/>
    <property type="project" value="InterPro"/>
</dbReference>
<keyword evidence="4" id="KW-0560">Oxidoreductase</keyword>
<keyword evidence="2" id="KW-0349">Heme</keyword>
<keyword evidence="7" id="KW-1185">Reference proteome</keyword>
<organism evidence="6 7">
    <name type="scientific">Capsicum annuum</name>
    <name type="common">Capsicum pepper</name>
    <dbReference type="NCBI Taxonomy" id="4072"/>
    <lineage>
        <taxon>Eukaryota</taxon>
        <taxon>Viridiplantae</taxon>
        <taxon>Streptophyta</taxon>
        <taxon>Embryophyta</taxon>
        <taxon>Tracheophyta</taxon>
        <taxon>Spermatophyta</taxon>
        <taxon>Magnoliopsida</taxon>
        <taxon>eudicotyledons</taxon>
        <taxon>Gunneridae</taxon>
        <taxon>Pentapetalae</taxon>
        <taxon>asterids</taxon>
        <taxon>lamiids</taxon>
        <taxon>Solanales</taxon>
        <taxon>Solanaceae</taxon>
        <taxon>Solanoideae</taxon>
        <taxon>Capsiceae</taxon>
        <taxon>Capsicum</taxon>
    </lineage>
</organism>
<dbReference type="InterPro" id="IPR001128">
    <property type="entry name" value="Cyt_P450"/>
</dbReference>
<protein>
    <submittedName>
        <fullName evidence="6">Uncharacterized protein</fullName>
    </submittedName>
</protein>
<dbReference type="Pfam" id="PF00067">
    <property type="entry name" value="p450"/>
    <property type="match status" value="1"/>
</dbReference>
<dbReference type="InterPro" id="IPR036396">
    <property type="entry name" value="Cyt_P450_sf"/>
</dbReference>
<evidence type="ECO:0000256" key="2">
    <source>
        <dbReference type="ARBA" id="ARBA00022617"/>
    </source>
</evidence>
<accession>A0A2G3ANY9</accession>
<evidence type="ECO:0000256" key="5">
    <source>
        <dbReference type="ARBA" id="ARBA00023004"/>
    </source>
</evidence>
<dbReference type="GO" id="GO:0016705">
    <property type="term" value="F:oxidoreductase activity, acting on paired donors, with incorporation or reduction of molecular oxygen"/>
    <property type="evidence" value="ECO:0007669"/>
    <property type="project" value="InterPro"/>
</dbReference>
<keyword evidence="5" id="KW-0408">Iron</keyword>
<reference evidence="6 7" key="1">
    <citation type="journal article" date="2014" name="Nat. Genet.">
        <title>Genome sequence of the hot pepper provides insights into the evolution of pungency in Capsicum species.</title>
        <authorList>
            <person name="Kim S."/>
            <person name="Park M."/>
            <person name="Yeom S.I."/>
            <person name="Kim Y.M."/>
            <person name="Lee J.M."/>
            <person name="Lee H.A."/>
            <person name="Seo E."/>
            <person name="Choi J."/>
            <person name="Cheong K."/>
            <person name="Kim K.T."/>
            <person name="Jung K."/>
            <person name="Lee G.W."/>
            <person name="Oh S.K."/>
            <person name="Bae C."/>
            <person name="Kim S.B."/>
            <person name="Lee H.Y."/>
            <person name="Kim S.Y."/>
            <person name="Kim M.S."/>
            <person name="Kang B.C."/>
            <person name="Jo Y.D."/>
            <person name="Yang H.B."/>
            <person name="Jeong H.J."/>
            <person name="Kang W.H."/>
            <person name="Kwon J.K."/>
            <person name="Shin C."/>
            <person name="Lim J.Y."/>
            <person name="Park J.H."/>
            <person name="Huh J.H."/>
            <person name="Kim J.S."/>
            <person name="Kim B.D."/>
            <person name="Cohen O."/>
            <person name="Paran I."/>
            <person name="Suh M.C."/>
            <person name="Lee S.B."/>
            <person name="Kim Y.K."/>
            <person name="Shin Y."/>
            <person name="Noh S.J."/>
            <person name="Park J."/>
            <person name="Seo Y.S."/>
            <person name="Kwon S.Y."/>
            <person name="Kim H.A."/>
            <person name="Park J.M."/>
            <person name="Kim H.J."/>
            <person name="Choi S.B."/>
            <person name="Bosland P.W."/>
            <person name="Reeves G."/>
            <person name="Jo S.H."/>
            <person name="Lee B.W."/>
            <person name="Cho H.T."/>
            <person name="Choi H.S."/>
            <person name="Lee M.S."/>
            <person name="Yu Y."/>
            <person name="Do Choi Y."/>
            <person name="Park B.S."/>
            <person name="van Deynze A."/>
            <person name="Ashrafi H."/>
            <person name="Hill T."/>
            <person name="Kim W.T."/>
            <person name="Pai H.S."/>
            <person name="Ahn H.K."/>
            <person name="Yeam I."/>
            <person name="Giovannoni J.J."/>
            <person name="Rose J.K."/>
            <person name="Sorensen I."/>
            <person name="Lee S.J."/>
            <person name="Kim R.W."/>
            <person name="Choi I.Y."/>
            <person name="Choi B.S."/>
            <person name="Lim J.S."/>
            <person name="Lee Y.H."/>
            <person name="Choi D."/>
        </authorList>
    </citation>
    <scope>NUCLEOTIDE SEQUENCE [LARGE SCALE GENOMIC DNA]</scope>
    <source>
        <strain evidence="7">cv. CM334</strain>
    </source>
</reference>
<dbReference type="PANTHER" id="PTHR47955">
    <property type="entry name" value="CYTOCHROME P450 FAMILY 71 PROTEIN"/>
    <property type="match status" value="1"/>
</dbReference>
<sequence length="153" mass="17546">MYEEISRLVKTIKESSAKGTPIDVYECFNSITCAIICRASIGKACKDQDSLISTINKITLLVGHFNISDLFPSLGFLNRFITGSNQKLPKMHHELFDHLLEEIVTEHEESIRKNNVDEEDLLHLFLKLRENESHNFHIHITRDNIKAIILVST</sequence>
<dbReference type="Proteomes" id="UP000222542">
    <property type="component" value="Unassembled WGS sequence"/>
</dbReference>
<dbReference type="OMA" id="YECTNIS"/>
<dbReference type="STRING" id="4072.A0A2G3ANY9"/>
<comment type="similarity">
    <text evidence="1">Belongs to the cytochrome P450 family.</text>
</comment>
<dbReference type="GO" id="GO:0005506">
    <property type="term" value="F:iron ion binding"/>
    <property type="evidence" value="ECO:0007669"/>
    <property type="project" value="InterPro"/>
</dbReference>
<proteinExistence type="inferred from homology"/>
<name>A0A2G3ANY9_CAPAN</name>
<keyword evidence="3" id="KW-0479">Metal-binding</keyword>
<dbReference type="EMBL" id="AYRZ02000001">
    <property type="protein sequence ID" value="PHT95952.1"/>
    <property type="molecule type" value="Genomic_DNA"/>
</dbReference>
<evidence type="ECO:0000256" key="3">
    <source>
        <dbReference type="ARBA" id="ARBA00022723"/>
    </source>
</evidence>
<evidence type="ECO:0000256" key="4">
    <source>
        <dbReference type="ARBA" id="ARBA00023002"/>
    </source>
</evidence>
<gene>
    <name evidence="6" type="ORF">T459_03834</name>
</gene>
<evidence type="ECO:0000313" key="7">
    <source>
        <dbReference type="Proteomes" id="UP000222542"/>
    </source>
</evidence>
<evidence type="ECO:0000313" key="6">
    <source>
        <dbReference type="EMBL" id="PHT95952.1"/>
    </source>
</evidence>
<dbReference type="Gramene" id="PHT95952">
    <property type="protein sequence ID" value="PHT95952"/>
    <property type="gene ID" value="T459_03834"/>
</dbReference>
<dbReference type="Gene3D" id="1.10.630.10">
    <property type="entry name" value="Cytochrome P450"/>
    <property type="match status" value="1"/>
</dbReference>
<dbReference type="GO" id="GO:0004497">
    <property type="term" value="F:monooxygenase activity"/>
    <property type="evidence" value="ECO:0007669"/>
    <property type="project" value="InterPro"/>
</dbReference>
<dbReference type="AlphaFoldDB" id="A0A2G3ANY9"/>
<reference evidence="6 7" key="2">
    <citation type="journal article" date="2017" name="Genome Biol.">
        <title>New reference genome sequences of hot pepper reveal the massive evolution of plant disease-resistance genes by retroduplication.</title>
        <authorList>
            <person name="Kim S."/>
            <person name="Park J."/>
            <person name="Yeom S.I."/>
            <person name="Kim Y.M."/>
            <person name="Seo E."/>
            <person name="Kim K.T."/>
            <person name="Kim M.S."/>
            <person name="Lee J.M."/>
            <person name="Cheong K."/>
            <person name="Shin H.S."/>
            <person name="Kim S.B."/>
            <person name="Han K."/>
            <person name="Lee J."/>
            <person name="Park M."/>
            <person name="Lee H.A."/>
            <person name="Lee H.Y."/>
            <person name="Lee Y."/>
            <person name="Oh S."/>
            <person name="Lee J.H."/>
            <person name="Choi E."/>
            <person name="Choi E."/>
            <person name="Lee S.E."/>
            <person name="Jeon J."/>
            <person name="Kim H."/>
            <person name="Choi G."/>
            <person name="Song H."/>
            <person name="Lee J."/>
            <person name="Lee S.C."/>
            <person name="Kwon J.K."/>
            <person name="Lee H.Y."/>
            <person name="Koo N."/>
            <person name="Hong Y."/>
            <person name="Kim R.W."/>
            <person name="Kang W.H."/>
            <person name="Huh J.H."/>
            <person name="Kang B.C."/>
            <person name="Yang T.J."/>
            <person name="Lee Y.H."/>
            <person name="Bennetzen J.L."/>
            <person name="Choi D."/>
        </authorList>
    </citation>
    <scope>NUCLEOTIDE SEQUENCE [LARGE SCALE GENOMIC DNA]</scope>
    <source>
        <strain evidence="7">cv. CM334</strain>
    </source>
</reference>
<dbReference type="SUPFAM" id="SSF48264">
    <property type="entry name" value="Cytochrome P450"/>
    <property type="match status" value="1"/>
</dbReference>